<evidence type="ECO:0000313" key="2">
    <source>
        <dbReference type="Proteomes" id="UP001148838"/>
    </source>
</evidence>
<name>A0ABQ8SLR2_PERAM</name>
<reference evidence="1 2" key="1">
    <citation type="journal article" date="2022" name="Allergy">
        <title>Genome assembly and annotation of Periplaneta americana reveal a comprehensive cockroach allergen profile.</title>
        <authorList>
            <person name="Wang L."/>
            <person name="Xiong Q."/>
            <person name="Saelim N."/>
            <person name="Wang L."/>
            <person name="Nong W."/>
            <person name="Wan A.T."/>
            <person name="Shi M."/>
            <person name="Liu X."/>
            <person name="Cao Q."/>
            <person name="Hui J.H.L."/>
            <person name="Sookrung N."/>
            <person name="Leung T.F."/>
            <person name="Tungtrongchitr A."/>
            <person name="Tsui S.K.W."/>
        </authorList>
    </citation>
    <scope>NUCLEOTIDE SEQUENCE [LARGE SCALE GENOMIC DNA]</scope>
    <source>
        <strain evidence="1">PWHHKU_190912</strain>
    </source>
</reference>
<proteinExistence type="predicted"/>
<evidence type="ECO:0000313" key="1">
    <source>
        <dbReference type="EMBL" id="KAJ4435104.1"/>
    </source>
</evidence>
<accession>A0ABQ8SLR2</accession>
<organism evidence="1 2">
    <name type="scientific">Periplaneta americana</name>
    <name type="common">American cockroach</name>
    <name type="synonym">Blatta americana</name>
    <dbReference type="NCBI Taxonomy" id="6978"/>
    <lineage>
        <taxon>Eukaryota</taxon>
        <taxon>Metazoa</taxon>
        <taxon>Ecdysozoa</taxon>
        <taxon>Arthropoda</taxon>
        <taxon>Hexapoda</taxon>
        <taxon>Insecta</taxon>
        <taxon>Pterygota</taxon>
        <taxon>Neoptera</taxon>
        <taxon>Polyneoptera</taxon>
        <taxon>Dictyoptera</taxon>
        <taxon>Blattodea</taxon>
        <taxon>Blattoidea</taxon>
        <taxon>Blattidae</taxon>
        <taxon>Blattinae</taxon>
        <taxon>Periplaneta</taxon>
    </lineage>
</organism>
<keyword evidence="2" id="KW-1185">Reference proteome</keyword>
<sequence>MDLREVGYDDGDWIDLAQNRERWRAYPVWERECSGDHLSLEADLQPCPAEYDEKMILKLIRKRERNWLGEWLRRNCLLKDALEGMVNGRRVRGKRRCQMIDYIKIYELHAEIKRKAEIGKIGEWWICNERPALGQKTTNE</sequence>
<dbReference type="Proteomes" id="UP001148838">
    <property type="component" value="Unassembled WGS sequence"/>
</dbReference>
<comment type="caution">
    <text evidence="1">The sequence shown here is derived from an EMBL/GenBank/DDBJ whole genome shotgun (WGS) entry which is preliminary data.</text>
</comment>
<protein>
    <submittedName>
        <fullName evidence="1">Uncharacterized protein</fullName>
    </submittedName>
</protein>
<dbReference type="EMBL" id="JAJSOF020000025">
    <property type="protein sequence ID" value="KAJ4435104.1"/>
    <property type="molecule type" value="Genomic_DNA"/>
</dbReference>
<gene>
    <name evidence="1" type="ORF">ANN_23679</name>
</gene>